<sequence>MRYSTISGLVITLATSTLSMGLSDGDVPTICKSVCRPLIQLSSTCASSTSGGLTSAESDCICKNTSFDVKEIGSNCAICITQSNAGSPDLTSVSSACGFTNAAYNQASASSLAAKVTVTATKPGNSIVTLNPTAVVASTGAVTTTSSHGAAPTGMKGGKAGLVGTALEVALAMMLLC</sequence>
<dbReference type="Proteomes" id="UP000298493">
    <property type="component" value="Unassembled WGS sequence"/>
</dbReference>
<evidence type="ECO:0000313" key="2">
    <source>
        <dbReference type="EMBL" id="TID19373.1"/>
    </source>
</evidence>
<name>A0A4Z1P4U5_9PEZI</name>
<dbReference type="OrthoDB" id="3921709at2759"/>
<organism evidence="2 3">
    <name type="scientific">Venturia nashicola</name>
    <dbReference type="NCBI Taxonomy" id="86259"/>
    <lineage>
        <taxon>Eukaryota</taxon>
        <taxon>Fungi</taxon>
        <taxon>Dikarya</taxon>
        <taxon>Ascomycota</taxon>
        <taxon>Pezizomycotina</taxon>
        <taxon>Dothideomycetes</taxon>
        <taxon>Pleosporomycetidae</taxon>
        <taxon>Venturiales</taxon>
        <taxon>Venturiaceae</taxon>
        <taxon>Venturia</taxon>
    </lineage>
</organism>
<dbReference type="EMBL" id="SNSC02000012">
    <property type="protein sequence ID" value="TID19373.1"/>
    <property type="molecule type" value="Genomic_DNA"/>
</dbReference>
<protein>
    <submittedName>
        <fullName evidence="2">Uncharacterized protein</fullName>
    </submittedName>
</protein>
<proteinExistence type="predicted"/>
<keyword evidence="3" id="KW-1185">Reference proteome</keyword>
<feature type="signal peptide" evidence="1">
    <location>
        <begin position="1"/>
        <end position="21"/>
    </location>
</feature>
<reference evidence="2 3" key="1">
    <citation type="submission" date="2019-04" db="EMBL/GenBank/DDBJ databases">
        <title>High contiguity whole genome sequence and gene annotation resource for two Venturia nashicola isolates.</title>
        <authorList>
            <person name="Prokchorchik M."/>
            <person name="Won K."/>
            <person name="Lee Y."/>
            <person name="Choi E.D."/>
            <person name="Segonzac C."/>
            <person name="Sohn K.H."/>
        </authorList>
    </citation>
    <scope>NUCLEOTIDE SEQUENCE [LARGE SCALE GENOMIC DNA]</scope>
    <source>
        <strain evidence="2 3">PRI2</strain>
    </source>
</reference>
<comment type="caution">
    <text evidence="2">The sequence shown here is derived from an EMBL/GenBank/DDBJ whole genome shotgun (WGS) entry which is preliminary data.</text>
</comment>
<evidence type="ECO:0000313" key="3">
    <source>
        <dbReference type="Proteomes" id="UP000298493"/>
    </source>
</evidence>
<evidence type="ECO:0000256" key="1">
    <source>
        <dbReference type="SAM" id="SignalP"/>
    </source>
</evidence>
<dbReference type="AlphaFoldDB" id="A0A4Z1P4U5"/>
<feature type="chain" id="PRO_5021488861" evidence="1">
    <location>
        <begin position="22"/>
        <end position="177"/>
    </location>
</feature>
<accession>A0A4Z1P4U5</accession>
<dbReference type="STRING" id="86259.A0A4Z1P4U5"/>
<keyword evidence="1" id="KW-0732">Signal</keyword>
<gene>
    <name evidence="2" type="ORF">E6O75_ATG06711</name>
</gene>